<evidence type="ECO:0000256" key="4">
    <source>
        <dbReference type="PROSITE-ProRule" id="PRU00182"/>
    </source>
</evidence>
<dbReference type="InterPro" id="IPR006145">
    <property type="entry name" value="PsdUridine_synth_RsuA/RluA"/>
</dbReference>
<reference evidence="7 8" key="1">
    <citation type="journal article" date="2020" name="Biotechnol. Biofuels">
        <title>New insights from the biogas microbiome by comprehensive genome-resolved metagenomics of nearly 1600 species originating from multiple anaerobic digesters.</title>
        <authorList>
            <person name="Campanaro S."/>
            <person name="Treu L."/>
            <person name="Rodriguez-R L.M."/>
            <person name="Kovalovszki A."/>
            <person name="Ziels R.M."/>
            <person name="Maus I."/>
            <person name="Zhu X."/>
            <person name="Kougias P.G."/>
            <person name="Basile A."/>
            <person name="Luo G."/>
            <person name="Schluter A."/>
            <person name="Konstantinidis K.T."/>
            <person name="Angelidaki I."/>
        </authorList>
    </citation>
    <scope>NUCLEOTIDE SEQUENCE [LARGE SCALE GENOMIC DNA]</scope>
    <source>
        <strain evidence="7">AS06rmzACSIP_421</strain>
    </source>
</reference>
<dbReference type="SUPFAM" id="SSF55120">
    <property type="entry name" value="Pseudouridine synthase"/>
    <property type="match status" value="1"/>
</dbReference>
<keyword evidence="2 5" id="KW-0413">Isomerase</keyword>
<dbReference type="InterPro" id="IPR006224">
    <property type="entry name" value="PsdUridine_synth_RluA-like_CS"/>
</dbReference>
<accession>A0A847EUG1</accession>
<organism evidence="7 8">
    <name type="scientific">Candidatus Dojkabacteria bacterium</name>
    <dbReference type="NCBI Taxonomy" id="2099670"/>
    <lineage>
        <taxon>Bacteria</taxon>
        <taxon>Candidatus Dojkabacteria</taxon>
    </lineage>
</organism>
<dbReference type="GO" id="GO:0003723">
    <property type="term" value="F:RNA binding"/>
    <property type="evidence" value="ECO:0007669"/>
    <property type="project" value="UniProtKB-KW"/>
</dbReference>
<comment type="caution">
    <text evidence="7">The sequence shown here is derived from an EMBL/GenBank/DDBJ whole genome shotgun (WGS) entry which is preliminary data.</text>
</comment>
<dbReference type="Gene3D" id="3.10.290.10">
    <property type="entry name" value="RNA-binding S4 domain"/>
    <property type="match status" value="1"/>
</dbReference>
<dbReference type="GO" id="GO:0120159">
    <property type="term" value="F:rRNA pseudouridine synthase activity"/>
    <property type="evidence" value="ECO:0007669"/>
    <property type="project" value="UniProtKB-ARBA"/>
</dbReference>
<dbReference type="AlphaFoldDB" id="A0A847EUG1"/>
<comment type="catalytic activity">
    <reaction evidence="5">
        <text>a uridine in RNA = a pseudouridine in RNA</text>
        <dbReference type="Rhea" id="RHEA:48348"/>
        <dbReference type="Rhea" id="RHEA-COMP:12068"/>
        <dbReference type="Rhea" id="RHEA-COMP:12069"/>
        <dbReference type="ChEBI" id="CHEBI:65314"/>
        <dbReference type="ChEBI" id="CHEBI:65315"/>
    </reaction>
</comment>
<dbReference type="Proteomes" id="UP000554004">
    <property type="component" value="Unassembled WGS sequence"/>
</dbReference>
<comment type="similarity">
    <text evidence="1 5">Belongs to the pseudouridine synthase RluA family.</text>
</comment>
<dbReference type="SMART" id="SM00363">
    <property type="entry name" value="S4"/>
    <property type="match status" value="1"/>
</dbReference>
<dbReference type="PANTHER" id="PTHR21600">
    <property type="entry name" value="MITOCHONDRIAL RNA PSEUDOURIDINE SYNTHASE"/>
    <property type="match status" value="1"/>
</dbReference>
<dbReference type="InterPro" id="IPR002942">
    <property type="entry name" value="S4_RNA-bd"/>
</dbReference>
<dbReference type="PROSITE" id="PS50889">
    <property type="entry name" value="S4"/>
    <property type="match status" value="1"/>
</dbReference>
<dbReference type="InterPro" id="IPR050188">
    <property type="entry name" value="RluA_PseudoU_synthase"/>
</dbReference>
<proteinExistence type="inferred from homology"/>
<dbReference type="GO" id="GO:0000455">
    <property type="term" value="P:enzyme-directed rRNA pseudouridine synthesis"/>
    <property type="evidence" value="ECO:0007669"/>
    <property type="project" value="UniProtKB-ARBA"/>
</dbReference>
<evidence type="ECO:0000256" key="2">
    <source>
        <dbReference type="ARBA" id="ARBA00023235"/>
    </source>
</evidence>
<dbReference type="NCBIfam" id="TIGR00005">
    <property type="entry name" value="rluA_subfam"/>
    <property type="match status" value="1"/>
</dbReference>
<dbReference type="InterPro" id="IPR020103">
    <property type="entry name" value="PsdUridine_synth_cat_dom_sf"/>
</dbReference>
<dbReference type="CDD" id="cd02869">
    <property type="entry name" value="PseudoU_synth_RluA_like"/>
    <property type="match status" value="1"/>
</dbReference>
<dbReference type="InterPro" id="IPR006225">
    <property type="entry name" value="PsdUridine_synth_RluC/D"/>
</dbReference>
<evidence type="ECO:0000256" key="1">
    <source>
        <dbReference type="ARBA" id="ARBA00010876"/>
    </source>
</evidence>
<evidence type="ECO:0000313" key="7">
    <source>
        <dbReference type="EMBL" id="NLE31372.1"/>
    </source>
</evidence>
<feature type="domain" description="RNA-binding S4" evidence="6">
    <location>
        <begin position="31"/>
        <end position="90"/>
    </location>
</feature>
<dbReference type="SUPFAM" id="SSF55174">
    <property type="entry name" value="Alpha-L RNA-binding motif"/>
    <property type="match status" value="1"/>
</dbReference>
<keyword evidence="4" id="KW-0694">RNA-binding</keyword>
<dbReference type="CDD" id="cd00165">
    <property type="entry name" value="S4"/>
    <property type="match status" value="1"/>
</dbReference>
<gene>
    <name evidence="7" type="ORF">GX618_03835</name>
</gene>
<evidence type="ECO:0000313" key="8">
    <source>
        <dbReference type="Proteomes" id="UP000554004"/>
    </source>
</evidence>
<name>A0A847EUG1_9BACT</name>
<feature type="active site" evidence="3">
    <location>
        <position position="147"/>
    </location>
</feature>
<feature type="non-terminal residue" evidence="7">
    <location>
        <position position="305"/>
    </location>
</feature>
<dbReference type="InterPro" id="IPR036986">
    <property type="entry name" value="S4_RNA-bd_sf"/>
</dbReference>
<comment type="function">
    <text evidence="5">Responsible for synthesis of pseudouridine from uracil.</text>
</comment>
<sequence>MNKNDKSRPMTRSREVDPKNIKEFAVKEPCELLTFLLEKLPSLSRNNVKRLLANNQVAVDGAPIRQFNFLLAKEDVVIVSKNRITSKKRENLPIIYEDEEFIVIDKPSGLLSVASDKVKGRTAYRMLMDYVQQKDRHNRIYVVHRLDEDTSGVMMVAKNVEIRDALQKNWASIVTSRGYYAIVEGAMEKKEDTLHHYLAENNLNLMYVTTNKKIGKECTTRYKTISANKDYSLLDVHISSGRKNQIRVQLGHIGHHVIGDDKYGEPADPLKRLGLHAYELSLIHPVKKTELKFVSPMPKEFKAMF</sequence>
<dbReference type="Gene3D" id="3.30.2350.10">
    <property type="entry name" value="Pseudouridine synthase"/>
    <property type="match status" value="1"/>
</dbReference>
<evidence type="ECO:0000259" key="6">
    <source>
        <dbReference type="SMART" id="SM00363"/>
    </source>
</evidence>
<dbReference type="PROSITE" id="PS01129">
    <property type="entry name" value="PSI_RLU"/>
    <property type="match status" value="1"/>
</dbReference>
<dbReference type="EMBL" id="JAAZAL010000141">
    <property type="protein sequence ID" value="NLE31372.1"/>
    <property type="molecule type" value="Genomic_DNA"/>
</dbReference>
<evidence type="ECO:0000256" key="3">
    <source>
        <dbReference type="PIRSR" id="PIRSR606225-1"/>
    </source>
</evidence>
<dbReference type="PANTHER" id="PTHR21600:SF44">
    <property type="entry name" value="RIBOSOMAL LARGE SUBUNIT PSEUDOURIDINE SYNTHASE D"/>
    <property type="match status" value="1"/>
</dbReference>
<dbReference type="Pfam" id="PF00849">
    <property type="entry name" value="PseudoU_synth_2"/>
    <property type="match status" value="1"/>
</dbReference>
<protein>
    <recommendedName>
        <fullName evidence="5">Pseudouridine synthase</fullName>
        <ecNumber evidence="5">5.4.99.-</ecNumber>
    </recommendedName>
</protein>
<dbReference type="EC" id="5.4.99.-" evidence="5"/>
<evidence type="ECO:0000256" key="5">
    <source>
        <dbReference type="RuleBase" id="RU362028"/>
    </source>
</evidence>